<dbReference type="InterPro" id="IPR020471">
    <property type="entry name" value="AKR"/>
</dbReference>
<dbReference type="Proteomes" id="UP000226525">
    <property type="component" value="Unassembled WGS sequence"/>
</dbReference>
<dbReference type="GO" id="GO:0016491">
    <property type="term" value="F:oxidoreductase activity"/>
    <property type="evidence" value="ECO:0007669"/>
    <property type="project" value="UniProtKB-KW"/>
</dbReference>
<dbReference type="CDD" id="cd19081">
    <property type="entry name" value="AKR_AKR9C1"/>
    <property type="match status" value="1"/>
</dbReference>
<evidence type="ECO:0000259" key="2">
    <source>
        <dbReference type="Pfam" id="PF00248"/>
    </source>
</evidence>
<dbReference type="Gene3D" id="3.20.20.100">
    <property type="entry name" value="NADP-dependent oxidoreductase domain"/>
    <property type="match status" value="1"/>
</dbReference>
<dbReference type="PANTHER" id="PTHR43364">
    <property type="entry name" value="NADH-SPECIFIC METHYLGLYOXAL REDUCTASE-RELATED"/>
    <property type="match status" value="1"/>
</dbReference>
<gene>
    <name evidence="3" type="ORF">CMN54_07395</name>
    <name evidence="4" type="ORF">CMN54_12615</name>
</gene>
<evidence type="ECO:0000313" key="3">
    <source>
        <dbReference type="EMBL" id="MAH63253.1"/>
    </source>
</evidence>
<feature type="domain" description="NADP-dependent oxidoreductase" evidence="2">
    <location>
        <begin position="13"/>
        <end position="302"/>
    </location>
</feature>
<accession>A0A2D6YJ84</accession>
<dbReference type="FunFam" id="3.20.20.100:FF:000004">
    <property type="entry name" value="Oxidoreductase, aldo/keto reductase"/>
    <property type="match status" value="1"/>
</dbReference>
<dbReference type="EMBL" id="NZEX01000085">
    <property type="protein sequence ID" value="MAH63253.1"/>
    <property type="molecule type" value="Genomic_DNA"/>
</dbReference>
<organism evidence="3 5">
    <name type="scientific">SAR324 cluster bacterium</name>
    <dbReference type="NCBI Taxonomy" id="2024889"/>
    <lineage>
        <taxon>Bacteria</taxon>
        <taxon>Deltaproteobacteria</taxon>
        <taxon>SAR324 cluster</taxon>
    </lineage>
</organism>
<proteinExistence type="predicted"/>
<keyword evidence="1" id="KW-0560">Oxidoreductase</keyword>
<dbReference type="AlphaFoldDB" id="A0A2D6YJ84"/>
<dbReference type="SUPFAM" id="SSF51430">
    <property type="entry name" value="NAD(P)-linked oxidoreductase"/>
    <property type="match status" value="1"/>
</dbReference>
<evidence type="ECO:0000313" key="5">
    <source>
        <dbReference type="Proteomes" id="UP000226525"/>
    </source>
</evidence>
<dbReference type="InterPro" id="IPR050523">
    <property type="entry name" value="AKR_Detox_Biosynth"/>
</dbReference>
<comment type="caution">
    <text evidence="3">The sequence shown here is derived from an EMBL/GenBank/DDBJ whole genome shotgun (WGS) entry which is preliminary data.</text>
</comment>
<dbReference type="GO" id="GO:0005829">
    <property type="term" value="C:cytosol"/>
    <property type="evidence" value="ECO:0007669"/>
    <property type="project" value="UniProtKB-ARBA"/>
</dbReference>
<protein>
    <submittedName>
        <fullName evidence="3">Alcohol dehydrogenase</fullName>
    </submittedName>
</protein>
<dbReference type="Pfam" id="PF00248">
    <property type="entry name" value="Aldo_ket_red"/>
    <property type="match status" value="1"/>
</dbReference>
<dbReference type="PANTHER" id="PTHR43364:SF6">
    <property type="entry name" value="OXIDOREDUCTASE-RELATED"/>
    <property type="match status" value="1"/>
</dbReference>
<dbReference type="InterPro" id="IPR023210">
    <property type="entry name" value="NADP_OxRdtase_dom"/>
</dbReference>
<name>A0A2D6YJ84_9DELT</name>
<dbReference type="EMBL" id="NZEX01000148">
    <property type="protein sequence ID" value="MAH64260.1"/>
    <property type="molecule type" value="Genomic_DNA"/>
</dbReference>
<evidence type="ECO:0000256" key="1">
    <source>
        <dbReference type="ARBA" id="ARBA00023002"/>
    </source>
</evidence>
<dbReference type="InterPro" id="IPR036812">
    <property type="entry name" value="NAD(P)_OxRdtase_dom_sf"/>
</dbReference>
<sequence>MINLANTDLQISPLCLGGNVFGWTADVVDSEAVLSHFVGNGGNFIDTADMYSQWGEGHVGGESERIIGNWLKRRGDRNSIVLATKVAKMDKRRGLSAQNIRAACEESLQRLKTDYIDLYYAHEDDPKTSIEETLEAFDALVQEGKVRYIAASNFTALRLQESIETSKKAGMTCYVAAQDHYNLLERDYETSLKPTMLQNSLSQFPYFGLARGFLTGKYRLGKKVNSVRSRGVAGYQSTRGWKLLEKLDTLAQQHQTTVSAVALAWLRAQPTVAAPIASARNLEQLKEIMLVVELSTEELEALSNS</sequence>
<dbReference type="PRINTS" id="PR00069">
    <property type="entry name" value="ALDKETRDTASE"/>
</dbReference>
<reference evidence="3" key="2">
    <citation type="journal article" date="2018" name="Sci. Data">
        <title>The reconstruction of 2,631 draft metagenome-assembled genomes from the global oceans.</title>
        <authorList>
            <person name="Tully B.J."/>
            <person name="Graham E.D."/>
            <person name="Heidelberg J.F."/>
        </authorList>
    </citation>
    <scope>NUCLEOTIDE SEQUENCE</scope>
    <source>
        <strain evidence="3">MED745</strain>
    </source>
</reference>
<reference evidence="5" key="1">
    <citation type="submission" date="2017-09" db="EMBL/GenBank/DDBJ databases">
        <title>The Reconstruction of 2,631 Draft Metagenome-Assembled Genomes from the Global Oceans.</title>
        <authorList>
            <person name="Tully B.J."/>
            <person name="Graham E.D."/>
            <person name="Heidelberg J.F."/>
        </authorList>
    </citation>
    <scope>NUCLEOTIDE SEQUENCE [LARGE SCALE GENOMIC DNA]</scope>
</reference>
<evidence type="ECO:0000313" key="4">
    <source>
        <dbReference type="EMBL" id="MAH64260.1"/>
    </source>
</evidence>